<dbReference type="InterPro" id="IPR035959">
    <property type="entry name" value="RutC-like_sf"/>
</dbReference>
<dbReference type="Gene3D" id="3.30.1330.40">
    <property type="entry name" value="RutC-like"/>
    <property type="match status" value="1"/>
</dbReference>
<dbReference type="STRING" id="1121869.SAMN03084138_02763"/>
<dbReference type="CDD" id="cd02199">
    <property type="entry name" value="YjgF_YER057c_UK114_like_1"/>
    <property type="match status" value="1"/>
</dbReference>
<evidence type="ECO:0000313" key="3">
    <source>
        <dbReference type="Proteomes" id="UP000182692"/>
    </source>
</evidence>
<name>A0A1I5S3Y5_9GAMM</name>
<proteinExistence type="predicted"/>
<dbReference type="PANTHER" id="PTHR43760">
    <property type="entry name" value="ENDORIBONUCLEASE-RELATED"/>
    <property type="match status" value="1"/>
</dbReference>
<organism evidence="2 3">
    <name type="scientific">Enterovibrio norvegicus DSM 15893</name>
    <dbReference type="NCBI Taxonomy" id="1121869"/>
    <lineage>
        <taxon>Bacteria</taxon>
        <taxon>Pseudomonadati</taxon>
        <taxon>Pseudomonadota</taxon>
        <taxon>Gammaproteobacteria</taxon>
        <taxon>Vibrionales</taxon>
        <taxon>Vibrionaceae</taxon>
        <taxon>Enterovibrio</taxon>
    </lineage>
</organism>
<accession>A0A1I5S3Y5</accession>
<feature type="domain" description="Endoribonuclease L-PSP/chorismate mutase-like" evidence="1">
    <location>
        <begin position="35"/>
        <end position="134"/>
    </location>
</feature>
<sequence>MDAETIVMESGVVLPKLTNPTGDLGHGFQTGNLLFISYQGPHSTTGKVGQNISVEDAYEYSREIGLYLLSAIQHDLGSLNNVARVVKVIGLVNSDPSFINHPKVIEGCSDLFDEIFGETEKDSRIAVGVSSLPDNMPVEIEAVFEVRTPCKIAS</sequence>
<dbReference type="SUPFAM" id="SSF55298">
    <property type="entry name" value="YjgF-like"/>
    <property type="match status" value="1"/>
</dbReference>
<dbReference type="OrthoDB" id="9806350at2"/>
<dbReference type="InterPro" id="IPR013813">
    <property type="entry name" value="Endoribo_LPSP/chorism_mut-like"/>
</dbReference>
<protein>
    <submittedName>
        <fullName evidence="2">Enamine deaminase RidA, house cleaning of reactive enamine intermediates, YjgF/YER057c/UK114 family</fullName>
    </submittedName>
</protein>
<dbReference type="Pfam" id="PF14588">
    <property type="entry name" value="YjgF_endoribonc"/>
    <property type="match status" value="1"/>
</dbReference>
<dbReference type="GeneID" id="35870652"/>
<evidence type="ECO:0000313" key="2">
    <source>
        <dbReference type="EMBL" id="SFP65488.1"/>
    </source>
</evidence>
<gene>
    <name evidence="2" type="ORF">SAMN03084138_02763</name>
</gene>
<reference evidence="2 3" key="1">
    <citation type="submission" date="2016-10" db="EMBL/GenBank/DDBJ databases">
        <authorList>
            <person name="de Groot N.N."/>
        </authorList>
    </citation>
    <scope>NUCLEOTIDE SEQUENCE [LARGE SCALE GENOMIC DNA]</scope>
    <source>
        <strain evidence="2 3">DSM 15893</strain>
    </source>
</reference>
<dbReference type="EMBL" id="FOWR01000020">
    <property type="protein sequence ID" value="SFP65488.1"/>
    <property type="molecule type" value="Genomic_DNA"/>
</dbReference>
<dbReference type="Proteomes" id="UP000182692">
    <property type="component" value="Unassembled WGS sequence"/>
</dbReference>
<dbReference type="AlphaFoldDB" id="A0A1I5S3Y5"/>
<dbReference type="PANTHER" id="PTHR43760:SF1">
    <property type="entry name" value="ENDORIBONUCLEASE L-PSP_CHORISMATE MUTASE-LIKE DOMAIN-CONTAINING PROTEIN"/>
    <property type="match status" value="1"/>
</dbReference>
<evidence type="ECO:0000259" key="1">
    <source>
        <dbReference type="Pfam" id="PF14588"/>
    </source>
</evidence>
<dbReference type="RefSeq" id="WP_074927337.1">
    <property type="nucleotide sequence ID" value="NZ_FOWR01000020.1"/>
</dbReference>